<protein>
    <recommendedName>
        <fullName evidence="4">Oligosaccharide repeat unit polymerase</fullName>
    </recommendedName>
</protein>
<feature type="transmembrane region" description="Helical" evidence="1">
    <location>
        <begin position="405"/>
        <end position="424"/>
    </location>
</feature>
<evidence type="ECO:0000313" key="2">
    <source>
        <dbReference type="EMBL" id="GBF41368.1"/>
    </source>
</evidence>
<keyword evidence="3" id="KW-1185">Reference proteome</keyword>
<feature type="transmembrane region" description="Helical" evidence="1">
    <location>
        <begin position="381"/>
        <end position="399"/>
    </location>
</feature>
<feature type="transmembrane region" description="Helical" evidence="1">
    <location>
        <begin position="95"/>
        <end position="118"/>
    </location>
</feature>
<sequence>MLVTLSFYIIMILLVSYFSKQGIGLVIILAWWGILNVITYFSLSGLFLISNETQLVYFLFFTFIVISFLMVEKLLPSIRLKKSYLTINLYFYDILFRLALIVLIPIQLMFSLRAIYLISFVMTPSYYRSDVFGLITGTSTLFYNSIQLAKIHAFVIGPLQFVIFFAGFSYFAFCKKKGLLVLGALLIILDALMMYGRFGYHYLIFSLFLFFLFYRERKKVNEMKKIVIISFLFLFFLILVLYKITSDRDKLSLIDVFKTYFVTYHTESFVIFDTELKNPNSILHEYTYGLSTFGGVERYFIPLVNKFGYSLISQADLVGGYLHQNFLIGYDEYHKPLLFNAYGSIFFAMYRDGGLIAVSLFGILFGFFLSFYSVSLKSKDPIDFAIFYGLLFIFIYGVFQPTVLGPMLPALFILYLLKVFLKAYTKLIH</sequence>
<name>A0A2P2D9X9_9LEPT</name>
<feature type="transmembrane region" description="Helical" evidence="1">
    <location>
        <begin position="354"/>
        <end position="374"/>
    </location>
</feature>
<dbReference type="OrthoDB" id="344435at2"/>
<dbReference type="EMBL" id="BFAZ01000003">
    <property type="protein sequence ID" value="GBF41368.1"/>
    <property type="molecule type" value="Genomic_DNA"/>
</dbReference>
<gene>
    <name evidence="2" type="ORF">LPTSP2_06400</name>
</gene>
<feature type="transmembrane region" description="Helical" evidence="1">
    <location>
        <begin position="7"/>
        <end position="35"/>
    </location>
</feature>
<keyword evidence="1" id="KW-0812">Transmembrane</keyword>
<accession>A0A2P2D9X9</accession>
<dbReference type="NCBIfam" id="TIGR04370">
    <property type="entry name" value="glyco_rpt_poly"/>
    <property type="match status" value="1"/>
</dbReference>
<organism evidence="2 3">
    <name type="scientific">Leptospira ellinghausenii</name>
    <dbReference type="NCBI Taxonomy" id="1917822"/>
    <lineage>
        <taxon>Bacteria</taxon>
        <taxon>Pseudomonadati</taxon>
        <taxon>Spirochaetota</taxon>
        <taxon>Spirochaetia</taxon>
        <taxon>Leptospirales</taxon>
        <taxon>Leptospiraceae</taxon>
        <taxon>Leptospira</taxon>
    </lineage>
</organism>
<dbReference type="AlphaFoldDB" id="A0A2P2D9X9"/>
<dbReference type="Proteomes" id="UP000245206">
    <property type="component" value="Unassembled WGS sequence"/>
</dbReference>
<reference evidence="3" key="1">
    <citation type="journal article" date="2019" name="Microbiol. Immunol.">
        <title>Molecular and phenotypic characterization of Leptospira johnsonii sp. nov., Leptospira ellinghausenii sp. nov. and Leptospira ryugenii sp. nov. isolated from soil and water in Japan.</title>
        <authorList>
            <person name="Masuzawa T."/>
            <person name="Saito M."/>
            <person name="Nakao R."/>
            <person name="Nikaido Y."/>
            <person name="Matsumoto M."/>
            <person name="Ogawa M."/>
            <person name="Yokoyama M."/>
            <person name="Hidaka Y."/>
            <person name="Tomita J."/>
            <person name="Sakakibara K."/>
            <person name="Suzuki K."/>
            <person name="Yasuda S."/>
            <person name="Sato H."/>
            <person name="Yamaguchi M."/>
            <person name="Yoshida S.I."/>
            <person name="Koizumi N."/>
            <person name="Kawamura Y."/>
        </authorList>
    </citation>
    <scope>NUCLEOTIDE SEQUENCE [LARGE SCALE GENOMIC DNA]</scope>
    <source>
        <strain evidence="3">E18</strain>
    </source>
</reference>
<evidence type="ECO:0000256" key="1">
    <source>
        <dbReference type="SAM" id="Phobius"/>
    </source>
</evidence>
<dbReference type="RefSeq" id="WP_108958586.1">
    <property type="nucleotide sequence ID" value="NZ_BFAZ01000003.1"/>
</dbReference>
<feature type="transmembrane region" description="Helical" evidence="1">
    <location>
        <begin position="55"/>
        <end position="75"/>
    </location>
</feature>
<comment type="caution">
    <text evidence="2">The sequence shown here is derived from an EMBL/GenBank/DDBJ whole genome shotgun (WGS) entry which is preliminary data.</text>
</comment>
<evidence type="ECO:0000313" key="3">
    <source>
        <dbReference type="Proteomes" id="UP000245206"/>
    </source>
</evidence>
<feature type="transmembrane region" description="Helical" evidence="1">
    <location>
        <begin position="178"/>
        <end position="193"/>
    </location>
</feature>
<feature type="transmembrane region" description="Helical" evidence="1">
    <location>
        <begin position="151"/>
        <end position="171"/>
    </location>
</feature>
<keyword evidence="1" id="KW-0472">Membrane</keyword>
<evidence type="ECO:0008006" key="4">
    <source>
        <dbReference type="Google" id="ProtNLM"/>
    </source>
</evidence>
<feature type="transmembrane region" description="Helical" evidence="1">
    <location>
        <begin position="199"/>
        <end position="214"/>
    </location>
</feature>
<feature type="transmembrane region" description="Helical" evidence="1">
    <location>
        <begin position="226"/>
        <end position="244"/>
    </location>
</feature>
<keyword evidence="1" id="KW-1133">Transmembrane helix</keyword>
<proteinExistence type="predicted"/>